<sequence>MRMVVQFIRLGDTHQAAGDTRAAHRCWRQALLVLDDLHHPDADALRARRAEHPPAS</sequence>
<keyword evidence="2" id="KW-1185">Reference proteome</keyword>
<evidence type="ECO:0008006" key="3">
    <source>
        <dbReference type="Google" id="ProtNLM"/>
    </source>
</evidence>
<organism evidence="1 2">
    <name type="scientific">Amycolatopsis halotolerans</name>
    <dbReference type="NCBI Taxonomy" id="330083"/>
    <lineage>
        <taxon>Bacteria</taxon>
        <taxon>Bacillati</taxon>
        <taxon>Actinomycetota</taxon>
        <taxon>Actinomycetes</taxon>
        <taxon>Pseudonocardiales</taxon>
        <taxon>Pseudonocardiaceae</taxon>
        <taxon>Amycolatopsis</taxon>
    </lineage>
</organism>
<name>A0ABV7QKH8_9PSEU</name>
<gene>
    <name evidence="1" type="ORF">ACFORO_19870</name>
</gene>
<dbReference type="EMBL" id="JBHRWI010000022">
    <property type="protein sequence ID" value="MFC3512440.1"/>
    <property type="molecule type" value="Genomic_DNA"/>
</dbReference>
<proteinExistence type="predicted"/>
<dbReference type="Proteomes" id="UP001595764">
    <property type="component" value="Unassembled WGS sequence"/>
</dbReference>
<dbReference type="RefSeq" id="WP_377871716.1">
    <property type="nucleotide sequence ID" value="NZ_JBHMAY010000032.1"/>
</dbReference>
<reference evidence="2" key="1">
    <citation type="journal article" date="2019" name="Int. J. Syst. Evol. Microbiol.">
        <title>The Global Catalogue of Microorganisms (GCM) 10K type strain sequencing project: providing services to taxonomists for standard genome sequencing and annotation.</title>
        <authorList>
            <consortium name="The Broad Institute Genomics Platform"/>
            <consortium name="The Broad Institute Genome Sequencing Center for Infectious Disease"/>
            <person name="Wu L."/>
            <person name="Ma J."/>
        </authorList>
    </citation>
    <scope>NUCLEOTIDE SEQUENCE [LARGE SCALE GENOMIC DNA]</scope>
    <source>
        <strain evidence="2">CGMCC 4.7682</strain>
    </source>
</reference>
<protein>
    <recommendedName>
        <fullName evidence="3">Tetratricopeptide repeat protein</fullName>
    </recommendedName>
</protein>
<evidence type="ECO:0000313" key="2">
    <source>
        <dbReference type="Proteomes" id="UP001595764"/>
    </source>
</evidence>
<comment type="caution">
    <text evidence="1">The sequence shown here is derived from an EMBL/GenBank/DDBJ whole genome shotgun (WGS) entry which is preliminary data.</text>
</comment>
<evidence type="ECO:0000313" key="1">
    <source>
        <dbReference type="EMBL" id="MFC3512440.1"/>
    </source>
</evidence>
<accession>A0ABV7QKH8</accession>